<evidence type="ECO:0000313" key="1">
    <source>
        <dbReference type="EMBL" id="MFC7441058.1"/>
    </source>
</evidence>
<name>A0ABW2RJ41_9BACL</name>
<keyword evidence="2" id="KW-1185">Reference proteome</keyword>
<organism evidence="1 2">
    <name type="scientific">Laceyella putida</name>
    <dbReference type="NCBI Taxonomy" id="110101"/>
    <lineage>
        <taxon>Bacteria</taxon>
        <taxon>Bacillati</taxon>
        <taxon>Bacillota</taxon>
        <taxon>Bacilli</taxon>
        <taxon>Bacillales</taxon>
        <taxon>Thermoactinomycetaceae</taxon>
        <taxon>Laceyella</taxon>
    </lineage>
</organism>
<evidence type="ECO:0000313" key="2">
    <source>
        <dbReference type="Proteomes" id="UP001596500"/>
    </source>
</evidence>
<sequence length="281" mass="32259">MKTKLIMIEGLPGFGKSTTAQLVHNILGELNIETKLFLEGNVEHPADFEGMAYYTKDGFEQLVSSCDAKLSRMLIDEVTNKGDDYFLPYRKMKKALGSDLPDALFHEMMKNDIYELPLGQHIELITGKWDEFAKKTLVGNEVYVFECCFIQNPVTMGMVKCGAPKEKVINYVMRLAEIIECLNPVLLYINQTDLAFSFKKAIKERPKEWSDGFIDYYTSQGYGKALGFKGLEGTLRVLEARKELEAEIYDMLQMQKRKIDNSEYVIDKYRGELVEILKDYV</sequence>
<dbReference type="EMBL" id="JBHTBW010000019">
    <property type="protein sequence ID" value="MFC7441058.1"/>
    <property type="molecule type" value="Genomic_DNA"/>
</dbReference>
<dbReference type="NCBIfam" id="NF005250">
    <property type="entry name" value="PRK06761.1"/>
    <property type="match status" value="1"/>
</dbReference>
<evidence type="ECO:0008006" key="3">
    <source>
        <dbReference type="Google" id="ProtNLM"/>
    </source>
</evidence>
<proteinExistence type="predicted"/>
<dbReference type="Proteomes" id="UP001596500">
    <property type="component" value="Unassembled WGS sequence"/>
</dbReference>
<gene>
    <name evidence="1" type="ORF">ACFQNG_07805</name>
</gene>
<dbReference type="RefSeq" id="WP_379864333.1">
    <property type="nucleotide sequence ID" value="NZ_JBHTBW010000019.1"/>
</dbReference>
<comment type="caution">
    <text evidence="1">The sequence shown here is derived from an EMBL/GenBank/DDBJ whole genome shotgun (WGS) entry which is preliminary data.</text>
</comment>
<dbReference type="SUPFAM" id="SSF52540">
    <property type="entry name" value="P-loop containing nucleoside triphosphate hydrolases"/>
    <property type="match status" value="1"/>
</dbReference>
<protein>
    <recommendedName>
        <fullName evidence="3">Group-specific protein</fullName>
    </recommendedName>
</protein>
<reference evidence="2" key="1">
    <citation type="journal article" date="2019" name="Int. J. Syst. Evol. Microbiol.">
        <title>The Global Catalogue of Microorganisms (GCM) 10K type strain sequencing project: providing services to taxonomists for standard genome sequencing and annotation.</title>
        <authorList>
            <consortium name="The Broad Institute Genomics Platform"/>
            <consortium name="The Broad Institute Genome Sequencing Center for Infectious Disease"/>
            <person name="Wu L."/>
            <person name="Ma J."/>
        </authorList>
    </citation>
    <scope>NUCLEOTIDE SEQUENCE [LARGE SCALE GENOMIC DNA]</scope>
    <source>
        <strain evidence="2">CGMCC 1.12942</strain>
    </source>
</reference>
<accession>A0ABW2RJ41</accession>
<dbReference type="InterPro" id="IPR027417">
    <property type="entry name" value="P-loop_NTPase"/>
</dbReference>